<dbReference type="OrthoDB" id="10036195at2759"/>
<dbReference type="AlphaFoldDB" id="A0A816DBL4"/>
<comment type="caution">
    <text evidence="3">The sequence shown here is derived from an EMBL/GenBank/DDBJ whole genome shotgun (WGS) entry which is preliminary data.</text>
</comment>
<feature type="region of interest" description="Disordered" evidence="1">
    <location>
        <begin position="1"/>
        <end position="36"/>
    </location>
</feature>
<sequence>MGACAGKSKSNANKTMKVSDKNQATNSSSLTSKDLPVTKDEITNEYSTSINKVSDEPVDTGRMFPIRIVSVSDSELEIELAYLVYGHPENEYAEKPWHGSTIISAEV</sequence>
<accession>A0A816DBL4</accession>
<proteinExistence type="predicted"/>
<organism evidence="3 4">
    <name type="scientific">Adineta ricciae</name>
    <name type="common">Rotifer</name>
    <dbReference type="NCBI Taxonomy" id="249248"/>
    <lineage>
        <taxon>Eukaryota</taxon>
        <taxon>Metazoa</taxon>
        <taxon>Spiralia</taxon>
        <taxon>Gnathifera</taxon>
        <taxon>Rotifera</taxon>
        <taxon>Eurotatoria</taxon>
        <taxon>Bdelloidea</taxon>
        <taxon>Adinetida</taxon>
        <taxon>Adinetidae</taxon>
        <taxon>Adineta</taxon>
    </lineage>
</organism>
<feature type="compositionally biased region" description="Polar residues" evidence="1">
    <location>
        <begin position="8"/>
        <end position="32"/>
    </location>
</feature>
<dbReference type="EMBL" id="CAJNOJ010000067">
    <property type="protein sequence ID" value="CAF1017352.1"/>
    <property type="molecule type" value="Genomic_DNA"/>
</dbReference>
<dbReference type="Proteomes" id="UP000663828">
    <property type="component" value="Unassembled WGS sequence"/>
</dbReference>
<evidence type="ECO:0000256" key="1">
    <source>
        <dbReference type="SAM" id="MobiDB-lite"/>
    </source>
</evidence>
<dbReference type="Proteomes" id="UP000663852">
    <property type="component" value="Unassembled WGS sequence"/>
</dbReference>
<name>A0A816DBL4_ADIRI</name>
<gene>
    <name evidence="2" type="ORF">EDS130_LOCUS15703</name>
    <name evidence="3" type="ORF">XAT740_LOCUS52169</name>
</gene>
<evidence type="ECO:0000313" key="3">
    <source>
        <dbReference type="EMBL" id="CAF1634181.1"/>
    </source>
</evidence>
<reference evidence="3" key="1">
    <citation type="submission" date="2021-02" db="EMBL/GenBank/DDBJ databases">
        <authorList>
            <person name="Nowell W R."/>
        </authorList>
    </citation>
    <scope>NUCLEOTIDE SEQUENCE</scope>
</reference>
<evidence type="ECO:0000313" key="4">
    <source>
        <dbReference type="Proteomes" id="UP000663828"/>
    </source>
</evidence>
<keyword evidence="4" id="KW-1185">Reference proteome</keyword>
<protein>
    <submittedName>
        <fullName evidence="3">Uncharacterized protein</fullName>
    </submittedName>
</protein>
<evidence type="ECO:0000313" key="2">
    <source>
        <dbReference type="EMBL" id="CAF1017352.1"/>
    </source>
</evidence>
<dbReference type="EMBL" id="CAJNOR010008524">
    <property type="protein sequence ID" value="CAF1634181.1"/>
    <property type="molecule type" value="Genomic_DNA"/>
</dbReference>